<evidence type="ECO:0000259" key="1">
    <source>
        <dbReference type="Pfam" id="PF13601"/>
    </source>
</evidence>
<accession>E0S0C3</accession>
<dbReference type="AlphaFoldDB" id="E0S0C3"/>
<protein>
    <submittedName>
        <fullName evidence="2">Transcriptional regulator ArsR family</fullName>
    </submittedName>
</protein>
<reference evidence="2" key="1">
    <citation type="journal article" date="2010" name="PLoS ONE">
        <title>The glycobiome of the rumen bacterium Butyrivibrio proteoclasticus B316(T) highlights adaptation to a polysaccharide-rich environment.</title>
        <authorList>
            <person name="Kelly W.J."/>
            <person name="Leahy S.C."/>
            <person name="Altermann E."/>
            <person name="Yeoman C.J."/>
            <person name="Dunne J.C."/>
            <person name="Kong Z."/>
            <person name="Pacheco D.M."/>
            <person name="Li D."/>
            <person name="Noel S.J."/>
            <person name="Moon C.D."/>
            <person name="Cookson A.L."/>
            <person name="Attwood G.T."/>
        </authorList>
    </citation>
    <scope>NUCLEOTIDE SEQUENCE [LARGE SCALE GENOMIC DNA]</scope>
    <source>
        <strain evidence="2">B316</strain>
    </source>
</reference>
<feature type="domain" description="Winged helix DNA-binding" evidence="1">
    <location>
        <begin position="14"/>
        <end position="92"/>
    </location>
</feature>
<dbReference type="eggNOG" id="COG0640">
    <property type="taxonomic scope" value="Bacteria"/>
</dbReference>
<dbReference type="RefSeq" id="WP_013282262.1">
    <property type="nucleotide sequence ID" value="NC_014387.1"/>
</dbReference>
<keyword evidence="3" id="KW-1185">Reference proteome</keyword>
<organism evidence="2 3">
    <name type="scientific">Butyrivibrio proteoclasticus (strain ATCC 51982 / DSM 14932 / B316)</name>
    <name type="common">Clostridium proteoclasticum</name>
    <dbReference type="NCBI Taxonomy" id="515622"/>
    <lineage>
        <taxon>Bacteria</taxon>
        <taxon>Bacillati</taxon>
        <taxon>Bacillota</taxon>
        <taxon>Clostridia</taxon>
        <taxon>Lachnospirales</taxon>
        <taxon>Lachnospiraceae</taxon>
        <taxon>Butyrivibrio</taxon>
    </lineage>
</organism>
<dbReference type="EMBL" id="CP001810">
    <property type="protein sequence ID" value="ADL35610.1"/>
    <property type="molecule type" value="Genomic_DNA"/>
</dbReference>
<dbReference type="CDD" id="cd00090">
    <property type="entry name" value="HTH_ARSR"/>
    <property type="match status" value="1"/>
</dbReference>
<dbReference type="HOGENOM" id="CLU_142189_1_1_9"/>
<dbReference type="InterPro" id="IPR036388">
    <property type="entry name" value="WH-like_DNA-bd_sf"/>
</dbReference>
<evidence type="ECO:0000313" key="2">
    <source>
        <dbReference type="EMBL" id="ADL35610.1"/>
    </source>
</evidence>
<dbReference type="Pfam" id="PF13601">
    <property type="entry name" value="HTH_34"/>
    <property type="match status" value="1"/>
</dbReference>
<dbReference type="STRING" id="515622.bpr_I2880"/>
<evidence type="ECO:0000313" key="3">
    <source>
        <dbReference type="Proteomes" id="UP000001299"/>
    </source>
</evidence>
<dbReference type="InterPro" id="IPR036390">
    <property type="entry name" value="WH_DNA-bd_sf"/>
</dbReference>
<proteinExistence type="predicted"/>
<dbReference type="InterPro" id="IPR011991">
    <property type="entry name" value="ArsR-like_HTH"/>
</dbReference>
<dbReference type="Proteomes" id="UP000001299">
    <property type="component" value="Chromosome 1"/>
</dbReference>
<sequence>MEINSIPEAFQTKLRLAILSSLLTGQKSFSELKEITSSTDGNLGAQIKKLNELGYVEIEKAFIKNKPQTTCAISEYGKKQFKEYVEMLENLLTQSK</sequence>
<dbReference type="InterPro" id="IPR027395">
    <property type="entry name" value="WH_DNA-bd_dom"/>
</dbReference>
<gene>
    <name evidence="2" type="ordered locus">bpr_I2880</name>
</gene>
<dbReference type="Gene3D" id="1.10.10.10">
    <property type="entry name" value="Winged helix-like DNA-binding domain superfamily/Winged helix DNA-binding domain"/>
    <property type="match status" value="1"/>
</dbReference>
<dbReference type="PANTHER" id="PTHR37318:SF1">
    <property type="entry name" value="BSL7504 PROTEIN"/>
    <property type="match status" value="1"/>
</dbReference>
<dbReference type="PANTHER" id="PTHR37318">
    <property type="entry name" value="BSL7504 PROTEIN"/>
    <property type="match status" value="1"/>
</dbReference>
<name>E0S0C3_BUTPB</name>
<dbReference type="KEGG" id="bpb:bpr_I2880"/>
<dbReference type="SUPFAM" id="SSF46785">
    <property type="entry name" value="Winged helix' DNA-binding domain"/>
    <property type="match status" value="1"/>
</dbReference>